<evidence type="ECO:0000313" key="11">
    <source>
        <dbReference type="EMBL" id="MDK2124545.1"/>
    </source>
</evidence>
<dbReference type="RefSeq" id="WP_284100853.1">
    <property type="nucleotide sequence ID" value="NZ_JARRAF010000010.1"/>
</dbReference>
<keyword evidence="5" id="KW-0285">Flavoprotein</keyword>
<dbReference type="PANTHER" id="PTHR43429">
    <property type="entry name" value="PYRIDINE NUCLEOTIDE-DISULFIDE OXIDOREDUCTASE DOMAIN-CONTAINING"/>
    <property type="match status" value="1"/>
</dbReference>
<evidence type="ECO:0000256" key="5">
    <source>
        <dbReference type="ARBA" id="ARBA00022630"/>
    </source>
</evidence>
<gene>
    <name evidence="11" type="ORF">PZA18_10835</name>
</gene>
<organism evidence="11 12">
    <name type="scientific">Parachitinimonas caeni</name>
    <dbReference type="NCBI Taxonomy" id="3031301"/>
    <lineage>
        <taxon>Bacteria</taxon>
        <taxon>Pseudomonadati</taxon>
        <taxon>Pseudomonadota</taxon>
        <taxon>Betaproteobacteria</taxon>
        <taxon>Neisseriales</taxon>
        <taxon>Chitinibacteraceae</taxon>
        <taxon>Parachitinimonas</taxon>
    </lineage>
</organism>
<dbReference type="InterPro" id="IPR036188">
    <property type="entry name" value="FAD/NAD-bd_sf"/>
</dbReference>
<dbReference type="Proteomes" id="UP001172778">
    <property type="component" value="Unassembled WGS sequence"/>
</dbReference>
<keyword evidence="7" id="KW-0560">Oxidoreductase</keyword>
<dbReference type="Gene3D" id="3.50.50.60">
    <property type="entry name" value="FAD/NAD(P)-binding domain"/>
    <property type="match status" value="2"/>
</dbReference>
<comment type="subcellular location">
    <subcellularLocation>
        <location evidence="2">Cytoplasm</location>
    </subcellularLocation>
</comment>
<comment type="similarity">
    <text evidence="3">Belongs to the FAD-dependent oxidoreductase family.</text>
</comment>
<feature type="domain" description="FAD/NAD(P)-binding" evidence="9">
    <location>
        <begin position="3"/>
        <end position="277"/>
    </location>
</feature>
<keyword evidence="12" id="KW-1185">Reference proteome</keyword>
<keyword evidence="8" id="KW-0520">NAD</keyword>
<comment type="caution">
    <text evidence="11">The sequence shown here is derived from an EMBL/GenBank/DDBJ whole genome shotgun (WGS) entry which is preliminary data.</text>
</comment>
<dbReference type="InterPro" id="IPR050260">
    <property type="entry name" value="FAD-bd_OxRdtase"/>
</dbReference>
<dbReference type="InterPro" id="IPR023753">
    <property type="entry name" value="FAD/NAD-binding_dom"/>
</dbReference>
<reference evidence="11" key="1">
    <citation type="submission" date="2023-03" db="EMBL/GenBank/DDBJ databases">
        <title>Chitinimonas shenzhenensis gen. nov., sp. nov., a novel member of family Burkholderiaceae isolated from activated sludge collected in Shen Zhen, China.</title>
        <authorList>
            <person name="Wang X."/>
        </authorList>
    </citation>
    <scope>NUCLEOTIDE SEQUENCE</scope>
    <source>
        <strain evidence="11">DQS-5</strain>
    </source>
</reference>
<keyword evidence="4" id="KW-0963">Cytoplasm</keyword>
<dbReference type="SUPFAM" id="SSF51905">
    <property type="entry name" value="FAD/NAD(P)-binding domain"/>
    <property type="match status" value="2"/>
</dbReference>
<keyword evidence="6" id="KW-0274">FAD</keyword>
<evidence type="ECO:0000256" key="3">
    <source>
        <dbReference type="ARBA" id="ARBA00006442"/>
    </source>
</evidence>
<name>A0ABT7DWV8_9NEIS</name>
<dbReference type="PRINTS" id="PR00411">
    <property type="entry name" value="PNDRDTASEI"/>
</dbReference>
<evidence type="ECO:0000256" key="6">
    <source>
        <dbReference type="ARBA" id="ARBA00022827"/>
    </source>
</evidence>
<accession>A0ABT7DWV8</accession>
<feature type="domain" description="Rubredoxin binding" evidence="10">
    <location>
        <begin position="306"/>
        <end position="375"/>
    </location>
</feature>
<dbReference type="PANTHER" id="PTHR43429:SF3">
    <property type="entry name" value="NITRITE REDUCTASE [NAD(P)H]"/>
    <property type="match status" value="1"/>
</dbReference>
<evidence type="ECO:0000313" key="12">
    <source>
        <dbReference type="Proteomes" id="UP001172778"/>
    </source>
</evidence>
<evidence type="ECO:0000259" key="9">
    <source>
        <dbReference type="Pfam" id="PF07992"/>
    </source>
</evidence>
<evidence type="ECO:0000256" key="4">
    <source>
        <dbReference type="ARBA" id="ARBA00022490"/>
    </source>
</evidence>
<proteinExistence type="inferred from homology"/>
<dbReference type="Pfam" id="PF07992">
    <property type="entry name" value="Pyr_redox_2"/>
    <property type="match status" value="1"/>
</dbReference>
<dbReference type="InterPro" id="IPR041364">
    <property type="entry name" value="Rbx-bd"/>
</dbReference>
<dbReference type="Pfam" id="PF18113">
    <property type="entry name" value="Rbx_binding"/>
    <property type="match status" value="1"/>
</dbReference>
<protein>
    <submittedName>
        <fullName evidence="11">FAD-dependent oxidoreductase</fullName>
    </submittedName>
</protein>
<evidence type="ECO:0000256" key="7">
    <source>
        <dbReference type="ARBA" id="ARBA00023002"/>
    </source>
</evidence>
<dbReference type="Gene3D" id="3.30.390.120">
    <property type="match status" value="1"/>
</dbReference>
<dbReference type="PRINTS" id="PR00368">
    <property type="entry name" value="FADPNR"/>
</dbReference>
<evidence type="ECO:0000259" key="10">
    <source>
        <dbReference type="Pfam" id="PF18113"/>
    </source>
</evidence>
<sequence>MSDVLILGSGLAGYTVAREFRKLAPDASLTLLSADSAAFYSKPMLSNGLAANKTAESLAMKSAEQMATELKAAVRPGSRVEQIDPVRKVVKTASGEYPYGKLVLALGADPFTPPMQGDAVTEVLTVNDLSDYGRFRAALLGKRSVILLGGGLIGCEFANDLVTAGFEVTVIDPMQWPLSRLLPQAAGEFMMRQLETAGITLRLGEQAAAVNRTAVGYQVTLAGGDVLEADLVLSAIGLRPRIALAAAAGIKTARGIVVDRHLQTSDPAIFALGDCAEVEGLVLPFVLPIMNAARALAPTLAGTPTPVRYPAMPVVVKTPACPTVVSPPAIGSAGEWRIEPEDGGIAASFMSEDGALLGFALLGTATARKQALTGALPPVLA</sequence>
<evidence type="ECO:0000256" key="1">
    <source>
        <dbReference type="ARBA" id="ARBA00001974"/>
    </source>
</evidence>
<comment type="cofactor">
    <cofactor evidence="1">
        <name>FAD</name>
        <dbReference type="ChEBI" id="CHEBI:57692"/>
    </cofactor>
</comment>
<dbReference type="EMBL" id="JARRAF010000010">
    <property type="protein sequence ID" value="MDK2124545.1"/>
    <property type="molecule type" value="Genomic_DNA"/>
</dbReference>
<evidence type="ECO:0000256" key="8">
    <source>
        <dbReference type="ARBA" id="ARBA00023027"/>
    </source>
</evidence>
<evidence type="ECO:0000256" key="2">
    <source>
        <dbReference type="ARBA" id="ARBA00004496"/>
    </source>
</evidence>